<dbReference type="RefSeq" id="XP_040591518.1">
    <property type="nucleotide sequence ID" value="XM_040735584.1"/>
</dbReference>
<gene>
    <name evidence="4" type="primary">LOC121136043</name>
</gene>
<accession>A0ABM2WRV9</accession>
<organism evidence="3 4">
    <name type="scientific">Mesocricetus auratus</name>
    <name type="common">Golden hamster</name>
    <dbReference type="NCBI Taxonomy" id="10036"/>
    <lineage>
        <taxon>Eukaryota</taxon>
        <taxon>Metazoa</taxon>
        <taxon>Chordata</taxon>
        <taxon>Craniata</taxon>
        <taxon>Vertebrata</taxon>
        <taxon>Euteleostomi</taxon>
        <taxon>Mammalia</taxon>
        <taxon>Eutheria</taxon>
        <taxon>Euarchontoglires</taxon>
        <taxon>Glires</taxon>
        <taxon>Rodentia</taxon>
        <taxon>Myomorpha</taxon>
        <taxon>Muroidea</taxon>
        <taxon>Cricetidae</taxon>
        <taxon>Cricetinae</taxon>
        <taxon>Mesocricetus</taxon>
    </lineage>
</organism>
<dbReference type="PANTHER" id="PTHR11412">
    <property type="entry name" value="MACROGLOBULIN / COMPLEMENT"/>
    <property type="match status" value="1"/>
</dbReference>
<dbReference type="GeneID" id="121136043"/>
<dbReference type="InterPro" id="IPR041425">
    <property type="entry name" value="C3/4/5_MG1"/>
</dbReference>
<protein>
    <submittedName>
        <fullName evidence="4">Complement C5-like</fullName>
    </submittedName>
</protein>
<feature type="domain" description="Complement C3/4/5 macroglobulin" evidence="2">
    <location>
        <begin position="20"/>
        <end position="119"/>
    </location>
</feature>
<keyword evidence="3" id="KW-1185">Reference proteome</keyword>
<reference evidence="4" key="1">
    <citation type="submission" date="2025-08" db="UniProtKB">
        <authorList>
            <consortium name="RefSeq"/>
        </authorList>
    </citation>
    <scope>IDENTIFICATION</scope>
    <source>
        <tissue evidence="4">Liver</tissue>
    </source>
</reference>
<evidence type="ECO:0000259" key="2">
    <source>
        <dbReference type="Pfam" id="PF17790"/>
    </source>
</evidence>
<dbReference type="Proteomes" id="UP000886700">
    <property type="component" value="Unplaced"/>
</dbReference>
<dbReference type="Gene3D" id="2.60.40.1930">
    <property type="match status" value="1"/>
</dbReference>
<dbReference type="PANTHER" id="PTHR11412:SF83">
    <property type="entry name" value="COMPLEMENT C5"/>
    <property type="match status" value="1"/>
</dbReference>
<name>A0ABM2WRV9_MESAU</name>
<dbReference type="InterPro" id="IPR050473">
    <property type="entry name" value="A2M/Complement_sys"/>
</dbReference>
<keyword evidence="1" id="KW-0732">Signal</keyword>
<sequence length="202" mass="22804">MGIWWTLCFLIFLDNTWGQEQIYVISTPKVFQVGASENVVIQAHGYTEAFDATISLRSYPDKNRTYSSGYVNLSPENKFQNSAVLTVQTKQLGEAQSSYSYVYLEVVSNIFQNQKKMPVLHDNGSLFIHADKPVYTPQQPGRVSGLIEEAELACFVCFNLVYSRELLLLADIGDVHSEVEQDGVVIIPFGRITCYTVLERKT</sequence>
<feature type="signal peptide" evidence="1">
    <location>
        <begin position="1"/>
        <end position="18"/>
    </location>
</feature>
<feature type="chain" id="PRO_5046137436" evidence="1">
    <location>
        <begin position="19"/>
        <end position="202"/>
    </location>
</feature>
<evidence type="ECO:0000256" key="1">
    <source>
        <dbReference type="SAM" id="SignalP"/>
    </source>
</evidence>
<dbReference type="Pfam" id="PF17790">
    <property type="entry name" value="MG1"/>
    <property type="match status" value="1"/>
</dbReference>
<proteinExistence type="predicted"/>
<evidence type="ECO:0000313" key="3">
    <source>
        <dbReference type="Proteomes" id="UP000886700"/>
    </source>
</evidence>
<evidence type="ECO:0000313" key="4">
    <source>
        <dbReference type="RefSeq" id="XP_040591518.1"/>
    </source>
</evidence>